<dbReference type="Pfam" id="PF14060">
    <property type="entry name" value="DUF4252"/>
    <property type="match status" value="1"/>
</dbReference>
<protein>
    <recommendedName>
        <fullName evidence="3">DUF4252 domain-containing protein</fullName>
    </recommendedName>
</protein>
<sequence length="179" mass="20448">MKTLTKLILSLTVVLFFSCNGKQSLQEYYVDNQDNENFLSLDLPSSLLMVNDNMTKEQQETLSTVKKVNVLAFPKKEENTVAFEEEKAKINSILKDDKFHVLMKFNQNGMNAKVLYLGEEDAIDEIIIYGEDYEKGFGVARVLGNQMNPQKLIEMLKTVDNDMINVEGFEDIAKSFNNN</sequence>
<dbReference type="GeneID" id="89453687"/>
<organism evidence="1 2">
    <name type="scientific">Croceibacter atlanticus (strain ATCC BAA-628 / JCM 21780 / CIP 108009 / IAM 15332 / KCTC 12090 / HTCC2559)</name>
    <dbReference type="NCBI Taxonomy" id="216432"/>
    <lineage>
        <taxon>Bacteria</taxon>
        <taxon>Pseudomonadati</taxon>
        <taxon>Bacteroidota</taxon>
        <taxon>Flavobacteriia</taxon>
        <taxon>Flavobacteriales</taxon>
        <taxon>Flavobacteriaceae</taxon>
        <taxon>Croceibacter</taxon>
    </lineage>
</organism>
<proteinExistence type="predicted"/>
<keyword evidence="2" id="KW-1185">Reference proteome</keyword>
<evidence type="ECO:0000313" key="1">
    <source>
        <dbReference type="EMBL" id="EAP86301.1"/>
    </source>
</evidence>
<dbReference type="STRING" id="216432.CA2559_09713"/>
<dbReference type="HOGENOM" id="CLU_110644_0_0_10"/>
<dbReference type="KEGG" id="cat:CA2559_09713"/>
<dbReference type="AlphaFoldDB" id="A3U915"/>
<dbReference type="Proteomes" id="UP000002297">
    <property type="component" value="Chromosome"/>
</dbReference>
<evidence type="ECO:0000313" key="2">
    <source>
        <dbReference type="Proteomes" id="UP000002297"/>
    </source>
</evidence>
<name>A3U915_CROAH</name>
<gene>
    <name evidence="1" type="ordered locus">CA2559_09713</name>
</gene>
<evidence type="ECO:0008006" key="3">
    <source>
        <dbReference type="Google" id="ProtNLM"/>
    </source>
</evidence>
<dbReference type="PROSITE" id="PS51257">
    <property type="entry name" value="PROKAR_LIPOPROTEIN"/>
    <property type="match status" value="1"/>
</dbReference>
<dbReference type="eggNOG" id="ENOG5032TIK">
    <property type="taxonomic scope" value="Bacteria"/>
</dbReference>
<reference evidence="1 2" key="1">
    <citation type="journal article" date="2010" name="J. Bacteriol.">
        <title>The complete genome sequence of Croceibacter atlanticus HTCC2559T.</title>
        <authorList>
            <person name="Oh H.M."/>
            <person name="Kang I."/>
            <person name="Ferriera S."/>
            <person name="Giovannoni S.J."/>
            <person name="Cho J.C."/>
        </authorList>
    </citation>
    <scope>NUCLEOTIDE SEQUENCE [LARGE SCALE GENOMIC DNA]</scope>
    <source>
        <strain evidence="2">ATCC BAA-628 / HTCC2559 / KCTC 12090</strain>
    </source>
</reference>
<dbReference type="InterPro" id="IPR025348">
    <property type="entry name" value="DUF4252"/>
</dbReference>
<dbReference type="RefSeq" id="WP_013187686.1">
    <property type="nucleotide sequence ID" value="NC_014230.1"/>
</dbReference>
<accession>A3U915</accession>
<dbReference type="EMBL" id="CP002046">
    <property type="protein sequence ID" value="EAP86301.1"/>
    <property type="molecule type" value="Genomic_DNA"/>
</dbReference>
<dbReference type="OrthoDB" id="1143555at2"/>